<dbReference type="EMBL" id="CP016020">
    <property type="protein sequence ID" value="APH04267.1"/>
    <property type="molecule type" value="Genomic_DNA"/>
</dbReference>
<feature type="region of interest" description="Disordered" evidence="3">
    <location>
        <begin position="247"/>
        <end position="267"/>
    </location>
</feature>
<keyword evidence="7" id="KW-1185">Reference proteome</keyword>
<keyword evidence="1" id="KW-0378">Hydrolase</keyword>
<dbReference type="PROSITE" id="PS51781">
    <property type="entry name" value="SH3B"/>
    <property type="match status" value="5"/>
</dbReference>
<dbReference type="AlphaFoldDB" id="A0A1L3MPI8"/>
<evidence type="ECO:0000256" key="2">
    <source>
        <dbReference type="ARBA" id="ARBA00023316"/>
    </source>
</evidence>
<dbReference type="Proteomes" id="UP000181936">
    <property type="component" value="Chromosome"/>
</dbReference>
<evidence type="ECO:0000256" key="3">
    <source>
        <dbReference type="SAM" id="MobiDB-lite"/>
    </source>
</evidence>
<protein>
    <recommendedName>
        <fullName evidence="5">SH3b domain-containing protein</fullName>
    </recommendedName>
</protein>
<evidence type="ECO:0000313" key="6">
    <source>
        <dbReference type="EMBL" id="APH04267.1"/>
    </source>
</evidence>
<feature type="domain" description="SH3b" evidence="5">
    <location>
        <begin position="343"/>
        <end position="407"/>
    </location>
</feature>
<evidence type="ECO:0000259" key="5">
    <source>
        <dbReference type="PROSITE" id="PS51781"/>
    </source>
</evidence>
<feature type="chain" id="PRO_5012543782" description="SH3b domain-containing protein" evidence="4">
    <location>
        <begin position="30"/>
        <end position="599"/>
    </location>
</feature>
<accession>A0A1L3MPI8</accession>
<evidence type="ECO:0000313" key="7">
    <source>
        <dbReference type="Proteomes" id="UP000181936"/>
    </source>
</evidence>
<feature type="domain" description="SH3b" evidence="5">
    <location>
        <begin position="30"/>
        <end position="92"/>
    </location>
</feature>
<dbReference type="OrthoDB" id="9806267at2"/>
<evidence type="ECO:0000256" key="4">
    <source>
        <dbReference type="SAM" id="SignalP"/>
    </source>
</evidence>
<reference evidence="6 7" key="1">
    <citation type="journal article" date="2016" name="Sci. Rep.">
        <title>Complete genome sequence and transcriptomic analysis of a novel marine strain Bacillus weihaiensis reveals the mechanism of brown algae degradation.</title>
        <authorList>
            <person name="Zhu Y."/>
            <person name="Chen P."/>
            <person name="Bao Y."/>
            <person name="Men Y."/>
            <person name="Zeng Y."/>
            <person name="Yang J."/>
            <person name="Sun J."/>
            <person name="Sun Y."/>
        </authorList>
    </citation>
    <scope>NUCLEOTIDE SEQUENCE [LARGE SCALE GENOMIC DNA]</scope>
    <source>
        <strain evidence="6 7">Alg07</strain>
    </source>
</reference>
<dbReference type="GO" id="GO:0009253">
    <property type="term" value="P:peptidoglycan catabolic process"/>
    <property type="evidence" value="ECO:0007669"/>
    <property type="project" value="InterPro"/>
</dbReference>
<feature type="domain" description="SH3b" evidence="5">
    <location>
        <begin position="185"/>
        <end position="247"/>
    </location>
</feature>
<name>A0A1L3MPI8_9BACI</name>
<keyword evidence="2" id="KW-0961">Cell wall biogenesis/degradation</keyword>
<gene>
    <name evidence="6" type="ORF">A9C19_05655</name>
</gene>
<evidence type="ECO:0000256" key="1">
    <source>
        <dbReference type="ARBA" id="ARBA00022801"/>
    </source>
</evidence>
<dbReference type="SUPFAM" id="SSF53187">
    <property type="entry name" value="Zn-dependent exopeptidases"/>
    <property type="match status" value="1"/>
</dbReference>
<feature type="domain" description="SH3b" evidence="5">
    <location>
        <begin position="267"/>
        <end position="330"/>
    </location>
</feature>
<dbReference type="STRING" id="1547283.A9C19_05655"/>
<dbReference type="InterPro" id="IPR003646">
    <property type="entry name" value="SH3-like_bac-type"/>
</dbReference>
<dbReference type="InterPro" id="IPR052354">
    <property type="entry name" value="Cell_Wall_Dynamics_Protein"/>
</dbReference>
<dbReference type="Gene3D" id="2.30.30.40">
    <property type="entry name" value="SH3 Domains"/>
    <property type="match status" value="5"/>
</dbReference>
<dbReference type="PANTHER" id="PTHR34408:SF1">
    <property type="entry name" value="GLYCOSYL HYDROLASE FAMILY 19 DOMAIN-CONTAINING PROTEIN HI_1415"/>
    <property type="match status" value="1"/>
</dbReference>
<organism evidence="6 7">
    <name type="scientific">Bacillus weihaiensis</name>
    <dbReference type="NCBI Taxonomy" id="1547283"/>
    <lineage>
        <taxon>Bacteria</taxon>
        <taxon>Bacillati</taxon>
        <taxon>Bacillota</taxon>
        <taxon>Bacilli</taxon>
        <taxon>Bacillales</taxon>
        <taxon>Bacillaceae</taxon>
        <taxon>Bacillus</taxon>
    </lineage>
</organism>
<dbReference type="KEGG" id="bwh:A9C19_05655"/>
<dbReference type="InterPro" id="IPR017293">
    <property type="entry name" value="N-acetylmuramoyl-L-ala_amidase"/>
</dbReference>
<dbReference type="PIRSF" id="PIRSF037846">
    <property type="entry name" value="Autolysin_YrvJ_prd"/>
    <property type="match status" value="1"/>
</dbReference>
<dbReference type="SMART" id="SM00287">
    <property type="entry name" value="SH3b"/>
    <property type="match status" value="5"/>
</dbReference>
<sequence length="599" mass="64320">MIRKISTVLICLTVIFMGTSFPTVKLATAAEQVTINVDLLNVRSGPGLTYSIVAKVKQGQTYNVTEKKNDWVKIKLSSSSYGWVAGWLVSTKTVTPTASTPSVTANSSTVTSNATGLRFRSGPGTSFSIIGVFDKGKTATYLEKSGEWVKISYSGKQGWVSSQYVTLKTTSTQSTSNSSTSSTGTAKATVTATSLNVRSTGSTSGKVIGSLKKNETVTIVKEQGKWAEVQKTGLKGWAHLDYLKKSSTSSSTSTSTSTEVPKETTTQVTGTITATSLNIRDSGSLSGKVIGSVSKGSKVTILEEKNDWYKISFGSNKVGWAAGWYISKSSTTATPTKPESTSSTNQQVKIIYNGTNIRSGASTSHSIVKRANTGDTFEIVGTSGDWYKINIGSSHTAYIAGWVVETNGVQTPVTKPGSEQYVKNKTIVIDPGHGGQDGGAVGTRGTLEKNLTLTTAKLLYDKLKSAGANVFLTRSNDTYISLNSRVSTSHYRNAEAFLSLHYDSTTDRSASGTTTYYYNALKDAPLASKINTEMVKQTKLRDRGIKFGNFHVMRENRVPAVLLELGFVSNPTEELTVNTSSYQERASQGIYNGLAQYFK</sequence>
<dbReference type="PANTHER" id="PTHR34408">
    <property type="entry name" value="FAMILY PROTEIN, PUTATIVE-RELATED"/>
    <property type="match status" value="1"/>
</dbReference>
<feature type="domain" description="SH3b" evidence="5">
    <location>
        <begin position="105"/>
        <end position="169"/>
    </location>
</feature>
<dbReference type="GO" id="GO:0008745">
    <property type="term" value="F:N-acetylmuramoyl-L-alanine amidase activity"/>
    <property type="evidence" value="ECO:0007669"/>
    <property type="project" value="InterPro"/>
</dbReference>
<proteinExistence type="predicted"/>
<dbReference type="Gene3D" id="3.40.630.40">
    <property type="entry name" value="Zn-dependent exopeptidases"/>
    <property type="match status" value="1"/>
</dbReference>
<keyword evidence="4" id="KW-0732">Signal</keyword>
<feature type="signal peptide" evidence="4">
    <location>
        <begin position="1"/>
        <end position="29"/>
    </location>
</feature>
<dbReference type="Pfam" id="PF08239">
    <property type="entry name" value="SH3_3"/>
    <property type="match status" value="5"/>
</dbReference>
<dbReference type="Pfam" id="PF01520">
    <property type="entry name" value="Amidase_3"/>
    <property type="match status" value="1"/>
</dbReference>
<dbReference type="GO" id="GO:0071555">
    <property type="term" value="P:cell wall organization"/>
    <property type="evidence" value="ECO:0007669"/>
    <property type="project" value="UniProtKB-KW"/>
</dbReference>
<dbReference type="SMART" id="SM00646">
    <property type="entry name" value="Ami_3"/>
    <property type="match status" value="1"/>
</dbReference>
<dbReference type="RefSeq" id="WP_072579060.1">
    <property type="nucleotide sequence ID" value="NZ_CP016020.1"/>
</dbReference>
<dbReference type="CDD" id="cd02696">
    <property type="entry name" value="MurNAc-LAA"/>
    <property type="match status" value="1"/>
</dbReference>
<dbReference type="InterPro" id="IPR002508">
    <property type="entry name" value="MurNAc-LAA_cat"/>
</dbReference>